<accession>A0A6J5YKA2</accession>
<name>A0A6J5YKA2_9ZZZZ</name>
<dbReference type="EMBL" id="CAESAC010000006">
    <property type="protein sequence ID" value="CAB4330186.1"/>
    <property type="molecule type" value="Genomic_DNA"/>
</dbReference>
<keyword evidence="1" id="KW-0812">Transmembrane</keyword>
<dbReference type="EMBL" id="CAEZUC010000021">
    <property type="protein sequence ID" value="CAB4585390.1"/>
    <property type="molecule type" value="Genomic_DNA"/>
</dbReference>
<organism evidence="2">
    <name type="scientific">freshwater metagenome</name>
    <dbReference type="NCBI Taxonomy" id="449393"/>
    <lineage>
        <taxon>unclassified sequences</taxon>
        <taxon>metagenomes</taxon>
        <taxon>ecological metagenomes</taxon>
    </lineage>
</organism>
<evidence type="ECO:0000313" key="3">
    <source>
        <dbReference type="EMBL" id="CAB4585390.1"/>
    </source>
</evidence>
<evidence type="ECO:0000256" key="1">
    <source>
        <dbReference type="SAM" id="Phobius"/>
    </source>
</evidence>
<dbReference type="AlphaFoldDB" id="A0A6J5YKA2"/>
<gene>
    <name evidence="3" type="ORF">UFOPK1776_00276</name>
    <name evidence="4" type="ORF">UFOPK3797_00520</name>
    <name evidence="2" type="ORF">UFOPK4028_00092</name>
</gene>
<evidence type="ECO:0000313" key="2">
    <source>
        <dbReference type="EMBL" id="CAB4330186.1"/>
    </source>
</evidence>
<keyword evidence="1" id="KW-0472">Membrane</keyword>
<feature type="transmembrane region" description="Helical" evidence="1">
    <location>
        <begin position="36"/>
        <end position="56"/>
    </location>
</feature>
<keyword evidence="1" id="KW-1133">Transmembrane helix</keyword>
<evidence type="ECO:0000313" key="4">
    <source>
        <dbReference type="EMBL" id="CAB4951232.1"/>
    </source>
</evidence>
<reference evidence="2" key="1">
    <citation type="submission" date="2020-05" db="EMBL/GenBank/DDBJ databases">
        <authorList>
            <person name="Chiriac C."/>
            <person name="Salcher M."/>
            <person name="Ghai R."/>
            <person name="Kavagutti S V."/>
        </authorList>
    </citation>
    <scope>NUCLEOTIDE SEQUENCE</scope>
</reference>
<protein>
    <submittedName>
        <fullName evidence="2">Unannotated protein</fullName>
    </submittedName>
</protein>
<proteinExistence type="predicted"/>
<dbReference type="EMBL" id="CAFBNN010000049">
    <property type="protein sequence ID" value="CAB4951232.1"/>
    <property type="molecule type" value="Genomic_DNA"/>
</dbReference>
<sequence length="81" mass="8882">MNMLNNYRFGSYAILAMGLINLRYQTGSEGNLSTSSVLITIGLIVFISTFIPKLSAFLLNSLVKKISLLLLVALIIYGILI</sequence>
<feature type="transmembrane region" description="Helical" evidence="1">
    <location>
        <begin position="62"/>
        <end position="80"/>
    </location>
</feature>
<feature type="transmembrane region" description="Helical" evidence="1">
    <location>
        <begin position="6"/>
        <end position="24"/>
    </location>
</feature>